<name>A0A3B0BU31_9FLAO</name>
<dbReference type="Gene3D" id="3.30.910.20">
    <property type="entry name" value="Skp domain"/>
    <property type="match status" value="1"/>
</dbReference>
<evidence type="ECO:0000313" key="1">
    <source>
        <dbReference type="EMBL" id="RKN76835.1"/>
    </source>
</evidence>
<keyword evidence="2" id="KW-1185">Reference proteome</keyword>
<dbReference type="AlphaFoldDB" id="A0A3B0BU31"/>
<reference evidence="1 2" key="1">
    <citation type="submission" date="2018-10" db="EMBL/GenBank/DDBJ databases">
        <title>Ulvibacterium marinum gen. nov., sp. nov., a novel marine bacterium of the family Flavobacteriaceae, isolated from a culture of the green alga Ulva prolifera.</title>
        <authorList>
            <person name="Zhang Z."/>
        </authorList>
    </citation>
    <scope>NUCLEOTIDE SEQUENCE [LARGE SCALE GENOMIC DNA]</scope>
    <source>
        <strain evidence="1 2">CCMM003</strain>
    </source>
</reference>
<organism evidence="1 2">
    <name type="scientific">Ulvibacterium marinum</name>
    <dbReference type="NCBI Taxonomy" id="2419782"/>
    <lineage>
        <taxon>Bacteria</taxon>
        <taxon>Pseudomonadati</taxon>
        <taxon>Bacteroidota</taxon>
        <taxon>Flavobacteriia</taxon>
        <taxon>Flavobacteriales</taxon>
        <taxon>Flavobacteriaceae</taxon>
        <taxon>Ulvibacterium</taxon>
    </lineage>
</organism>
<accession>A0A3B0BU31</accession>
<dbReference type="Pfam" id="PF03938">
    <property type="entry name" value="OmpH"/>
    <property type="match status" value="1"/>
</dbReference>
<dbReference type="EMBL" id="RBCJ01000006">
    <property type="protein sequence ID" value="RKN76835.1"/>
    <property type="molecule type" value="Genomic_DNA"/>
</dbReference>
<dbReference type="Proteomes" id="UP000276603">
    <property type="component" value="Unassembled WGS sequence"/>
</dbReference>
<gene>
    <name evidence="1" type="ORF">D7Z94_23930</name>
</gene>
<dbReference type="InterPro" id="IPR024930">
    <property type="entry name" value="Skp_dom_sf"/>
</dbReference>
<evidence type="ECO:0000313" key="2">
    <source>
        <dbReference type="Proteomes" id="UP000276603"/>
    </source>
</evidence>
<proteinExistence type="predicted"/>
<dbReference type="SUPFAM" id="SSF111384">
    <property type="entry name" value="OmpH-like"/>
    <property type="match status" value="1"/>
</dbReference>
<comment type="caution">
    <text evidence="1">The sequence shown here is derived from an EMBL/GenBank/DDBJ whole genome shotgun (WGS) entry which is preliminary data.</text>
</comment>
<sequence>MAFVWVKFSHEKREIVYIDNIRLFNGFNMTKDLNKINGDKIKKQKKKLDSLCIIYDIFRDNDQTDKLEALGTQLRNEDQVLNTMNKRFSNEISQTVWNRLNTYVNEYGMANDYKIVLGTQGNGNVMYAQKGKDITDEVMNYSNSRYEGER</sequence>
<dbReference type="GO" id="GO:0051082">
    <property type="term" value="F:unfolded protein binding"/>
    <property type="evidence" value="ECO:0007669"/>
    <property type="project" value="InterPro"/>
</dbReference>
<dbReference type="SMART" id="SM00935">
    <property type="entry name" value="OmpH"/>
    <property type="match status" value="1"/>
</dbReference>
<dbReference type="InterPro" id="IPR005632">
    <property type="entry name" value="Chaperone_Skp"/>
</dbReference>
<protein>
    <submittedName>
        <fullName evidence="1">OmpH family outer membrane protein</fullName>
    </submittedName>
</protein>